<feature type="domain" description="MH1" evidence="1">
    <location>
        <begin position="1"/>
        <end position="37"/>
    </location>
</feature>
<name>A0A0E9V7I3_ANGAN</name>
<proteinExistence type="predicted"/>
<protein>
    <recommendedName>
        <fullName evidence="1">MH1 domain-containing protein</fullName>
    </recommendedName>
</protein>
<reference evidence="2" key="1">
    <citation type="submission" date="2014-11" db="EMBL/GenBank/DDBJ databases">
        <authorList>
            <person name="Amaro Gonzalez C."/>
        </authorList>
    </citation>
    <scope>NUCLEOTIDE SEQUENCE</scope>
</reference>
<reference evidence="2" key="2">
    <citation type="journal article" date="2015" name="Fish Shellfish Immunol.">
        <title>Early steps in the European eel (Anguilla anguilla)-Vibrio vulnificus interaction in the gills: Role of the RtxA13 toxin.</title>
        <authorList>
            <person name="Callol A."/>
            <person name="Pajuelo D."/>
            <person name="Ebbesson L."/>
            <person name="Teles M."/>
            <person name="MacKenzie S."/>
            <person name="Amaro C."/>
        </authorList>
    </citation>
    <scope>NUCLEOTIDE SEQUENCE</scope>
</reference>
<dbReference type="PROSITE" id="PS51075">
    <property type="entry name" value="MH1"/>
    <property type="match status" value="1"/>
</dbReference>
<dbReference type="GO" id="GO:0005667">
    <property type="term" value="C:transcription regulator complex"/>
    <property type="evidence" value="ECO:0007669"/>
    <property type="project" value="InterPro"/>
</dbReference>
<dbReference type="EMBL" id="GBXM01035172">
    <property type="protein sequence ID" value="JAH73405.1"/>
    <property type="molecule type" value="Transcribed_RNA"/>
</dbReference>
<dbReference type="GO" id="GO:0006355">
    <property type="term" value="P:regulation of DNA-templated transcription"/>
    <property type="evidence" value="ECO:0007669"/>
    <property type="project" value="InterPro"/>
</dbReference>
<evidence type="ECO:0000313" key="2">
    <source>
        <dbReference type="EMBL" id="JAH73405.1"/>
    </source>
</evidence>
<sequence>MLISRFFRWPVSTIPAHAELSSVSACHEDICNTQICP</sequence>
<accession>A0A0E9V7I3</accession>
<organism evidence="2">
    <name type="scientific">Anguilla anguilla</name>
    <name type="common">European freshwater eel</name>
    <name type="synonym">Muraena anguilla</name>
    <dbReference type="NCBI Taxonomy" id="7936"/>
    <lineage>
        <taxon>Eukaryota</taxon>
        <taxon>Metazoa</taxon>
        <taxon>Chordata</taxon>
        <taxon>Craniata</taxon>
        <taxon>Vertebrata</taxon>
        <taxon>Euteleostomi</taxon>
        <taxon>Actinopterygii</taxon>
        <taxon>Neopterygii</taxon>
        <taxon>Teleostei</taxon>
        <taxon>Anguilliformes</taxon>
        <taxon>Anguillidae</taxon>
        <taxon>Anguilla</taxon>
    </lineage>
</organism>
<dbReference type="AlphaFoldDB" id="A0A0E9V7I3"/>
<dbReference type="InterPro" id="IPR013019">
    <property type="entry name" value="MAD_homology_MH1"/>
</dbReference>
<evidence type="ECO:0000259" key="1">
    <source>
        <dbReference type="PROSITE" id="PS51075"/>
    </source>
</evidence>